<proteinExistence type="inferred from homology"/>
<keyword evidence="4 11" id="KW-0689">Ribosomal protein</keyword>
<dbReference type="EMBL" id="JEMA01001147">
    <property type="protein sequence ID" value="KYF61818.1"/>
    <property type="molecule type" value="Genomic_DNA"/>
</dbReference>
<feature type="domain" description="S1 motif" evidence="10">
    <location>
        <begin position="114"/>
        <end position="181"/>
    </location>
</feature>
<dbReference type="NCBIfam" id="NF004952">
    <property type="entry name" value="PRK06299.1-2"/>
    <property type="match status" value="1"/>
</dbReference>
<dbReference type="GO" id="GO:0006412">
    <property type="term" value="P:translation"/>
    <property type="evidence" value="ECO:0007669"/>
    <property type="project" value="InterPro"/>
</dbReference>
<dbReference type="FunFam" id="2.40.50.140:FF:000011">
    <property type="entry name" value="30S ribosomal protein S1"/>
    <property type="match status" value="1"/>
</dbReference>
<dbReference type="Pfam" id="PF00575">
    <property type="entry name" value="S1"/>
    <property type="match status" value="6"/>
</dbReference>
<evidence type="ECO:0000256" key="6">
    <source>
        <dbReference type="ARBA" id="ARBA00025604"/>
    </source>
</evidence>
<dbReference type="InterPro" id="IPR003029">
    <property type="entry name" value="S1_domain"/>
</dbReference>
<protein>
    <recommendedName>
        <fullName evidence="7">Small ribosomal subunit protein bS1</fullName>
    </recommendedName>
    <alternativeName>
        <fullName evidence="8">30S ribosomal protein S1</fullName>
    </alternativeName>
</protein>
<evidence type="ECO:0000259" key="10">
    <source>
        <dbReference type="PROSITE" id="PS50126"/>
    </source>
</evidence>
<evidence type="ECO:0000256" key="7">
    <source>
        <dbReference type="ARBA" id="ARBA00035293"/>
    </source>
</evidence>
<dbReference type="InterPro" id="IPR050437">
    <property type="entry name" value="Ribos_protein_bS1-like"/>
</dbReference>
<evidence type="ECO:0000313" key="11">
    <source>
        <dbReference type="EMBL" id="KYF61818.1"/>
    </source>
</evidence>
<dbReference type="FunFam" id="2.40.50.140:FF:000018">
    <property type="entry name" value="30S ribosomal protein S1"/>
    <property type="match status" value="1"/>
</dbReference>
<feature type="domain" description="S1 motif" evidence="10">
    <location>
        <begin position="461"/>
        <end position="527"/>
    </location>
</feature>
<feature type="domain" description="S1 motif" evidence="10">
    <location>
        <begin position="30"/>
        <end position="96"/>
    </location>
</feature>
<evidence type="ECO:0000256" key="8">
    <source>
        <dbReference type="ARBA" id="ARBA00035517"/>
    </source>
</evidence>
<comment type="caution">
    <text evidence="11">The sequence shown here is derived from an EMBL/GenBank/DDBJ whole genome shotgun (WGS) entry which is preliminary data.</text>
</comment>
<dbReference type="CDD" id="cd00164">
    <property type="entry name" value="S1_like"/>
    <property type="match status" value="1"/>
</dbReference>
<dbReference type="PRINTS" id="PR00681">
    <property type="entry name" value="RIBOSOMALS1"/>
</dbReference>
<evidence type="ECO:0000256" key="4">
    <source>
        <dbReference type="ARBA" id="ARBA00022980"/>
    </source>
</evidence>
<dbReference type="FunFam" id="2.40.50.140:FF:000103">
    <property type="entry name" value="protein RRP5 homolog"/>
    <property type="match status" value="1"/>
</dbReference>
<comment type="similarity">
    <text evidence="1">Belongs to the bacterial ribosomal protein bS1 family.</text>
</comment>
<dbReference type="CDD" id="cd05687">
    <property type="entry name" value="S1_RPS1_repeat_ec1_hs1"/>
    <property type="match status" value="1"/>
</dbReference>
<dbReference type="CDD" id="cd04465">
    <property type="entry name" value="S1_RPS1_repeat_ec2_hs2"/>
    <property type="match status" value="1"/>
</dbReference>
<accession>A0A150Q2I9</accession>
<comment type="function">
    <text evidence="6">Binds mRNA; thus facilitating recognition of the initiation point. It is needed to translate mRNA with a short Shine-Dalgarno (SD) purine-rich sequence.</text>
</comment>
<dbReference type="InterPro" id="IPR012340">
    <property type="entry name" value="NA-bd_OB-fold"/>
</dbReference>
<evidence type="ECO:0000256" key="1">
    <source>
        <dbReference type="ARBA" id="ARBA00006767"/>
    </source>
</evidence>
<evidence type="ECO:0000313" key="12">
    <source>
        <dbReference type="Proteomes" id="UP000075260"/>
    </source>
</evidence>
<dbReference type="SUPFAM" id="SSF50249">
    <property type="entry name" value="Nucleic acid-binding proteins"/>
    <property type="match status" value="6"/>
</dbReference>
<feature type="domain" description="S1 motif" evidence="10">
    <location>
        <begin position="374"/>
        <end position="444"/>
    </location>
</feature>
<dbReference type="GO" id="GO:0003735">
    <property type="term" value="F:structural constituent of ribosome"/>
    <property type="evidence" value="ECO:0007669"/>
    <property type="project" value="InterPro"/>
</dbReference>
<dbReference type="AlphaFoldDB" id="A0A150Q2I9"/>
<name>A0A150Q2I9_SORCE</name>
<feature type="region of interest" description="Disordered" evidence="9">
    <location>
        <begin position="533"/>
        <end position="556"/>
    </location>
</feature>
<keyword evidence="3" id="KW-0694">RNA-binding</keyword>
<dbReference type="CDD" id="cd05688">
    <property type="entry name" value="S1_RPS1_repeat_ec3"/>
    <property type="match status" value="1"/>
</dbReference>
<dbReference type="PANTHER" id="PTHR10724:SF7">
    <property type="entry name" value="SMALL RIBOSOMAL SUBUNIT PROTEIN BS1C"/>
    <property type="match status" value="1"/>
</dbReference>
<evidence type="ECO:0000256" key="2">
    <source>
        <dbReference type="ARBA" id="ARBA00022737"/>
    </source>
</evidence>
<dbReference type="GO" id="GO:0022627">
    <property type="term" value="C:cytosolic small ribosomal subunit"/>
    <property type="evidence" value="ECO:0007669"/>
    <property type="project" value="TreeGrafter"/>
</dbReference>
<evidence type="ECO:0000256" key="9">
    <source>
        <dbReference type="SAM" id="MobiDB-lite"/>
    </source>
</evidence>
<evidence type="ECO:0000256" key="3">
    <source>
        <dbReference type="ARBA" id="ARBA00022884"/>
    </source>
</evidence>
<dbReference type="PANTHER" id="PTHR10724">
    <property type="entry name" value="30S RIBOSOMAL PROTEIN S1"/>
    <property type="match status" value="1"/>
</dbReference>
<dbReference type="InterPro" id="IPR000110">
    <property type="entry name" value="Ribosomal_bS1"/>
</dbReference>
<feature type="domain" description="S1 motif" evidence="10">
    <location>
        <begin position="287"/>
        <end position="357"/>
    </location>
</feature>
<evidence type="ECO:0000256" key="5">
    <source>
        <dbReference type="ARBA" id="ARBA00023274"/>
    </source>
</evidence>
<dbReference type="InterPro" id="IPR035104">
    <property type="entry name" value="Ribosomal_protein_S1-like"/>
</dbReference>
<dbReference type="SMART" id="SM00316">
    <property type="entry name" value="S1"/>
    <property type="match status" value="6"/>
</dbReference>
<dbReference type="GO" id="GO:0003729">
    <property type="term" value="F:mRNA binding"/>
    <property type="evidence" value="ECO:0007669"/>
    <property type="project" value="TreeGrafter"/>
</dbReference>
<keyword evidence="5" id="KW-0687">Ribonucleoprotein</keyword>
<dbReference type="Gene3D" id="2.40.50.140">
    <property type="entry name" value="Nucleic acid-binding proteins"/>
    <property type="match status" value="6"/>
</dbReference>
<dbReference type="NCBIfam" id="TIGR00717">
    <property type="entry name" value="rpsA"/>
    <property type="match status" value="1"/>
</dbReference>
<sequence>MEAGSSGASMESFAALFEQSVEGGDFAREGEIISGTVVAVNRDSVVVDIGGKSEGVIALREFSDAGGQAAVKAGDKVDVYIESRENDDGLVTLSKEKADKMKVWDEISNACEADELIEGTISQRVKGGLSVTIRGGVKAFLPGSQVDLRPIRNLDKLIGQTYKFKVIKFNKKRGNIVLSRRVLLERERDEMKAKTLETLTEGMTVKGTIKNITEYGAFVDLGGIDGLLHITDMSWGRVNHPSEVFQVGDEVLVKVLKYNADTERVSLGLKQTQEDPWNHAEEAYPAGKKVRGKVMSITDYGAFVELEPGVEGLIHVSEMSWTKKVKHPSKLLEVGQELECQVLEVDARAKRISLGLKQLEPDPWMLFTDKYHPGDKIAGKVRSLTDYGVFVGIEEGVDGMVHKSDLSWSVRVNNPSDLYHKGDDVEAIILSINHDEKKVSLGIKQLWDDPWPSMLTEYPPGRVIDDAQVVSIVDYGVFVRLREGVEGLISQSDVQEPEEGKLKVGDKVKAEISSLDTVDRRLFLTMKNIGMERPAPVRQQQQKRKDDDDKPVAGTIGDLIKEKFGTKLDLK</sequence>
<reference evidence="11 12" key="1">
    <citation type="submission" date="2014-02" db="EMBL/GenBank/DDBJ databases">
        <title>The small core and large imbalanced accessory genome model reveals a collaborative survival strategy of Sorangium cellulosum strains in nature.</title>
        <authorList>
            <person name="Han K."/>
            <person name="Peng R."/>
            <person name="Blom J."/>
            <person name="Li Y.-Z."/>
        </authorList>
    </citation>
    <scope>NUCLEOTIDE SEQUENCE [LARGE SCALE GENOMIC DNA]</scope>
    <source>
        <strain evidence="11 12">So0008-312</strain>
    </source>
</reference>
<feature type="domain" description="S1 motif" evidence="10">
    <location>
        <begin position="202"/>
        <end position="270"/>
    </location>
</feature>
<gene>
    <name evidence="11" type="ORF">BE15_05675</name>
</gene>
<organism evidence="11 12">
    <name type="scientific">Sorangium cellulosum</name>
    <name type="common">Polyangium cellulosum</name>
    <dbReference type="NCBI Taxonomy" id="56"/>
    <lineage>
        <taxon>Bacteria</taxon>
        <taxon>Pseudomonadati</taxon>
        <taxon>Myxococcota</taxon>
        <taxon>Polyangia</taxon>
        <taxon>Polyangiales</taxon>
        <taxon>Polyangiaceae</taxon>
        <taxon>Sorangium</taxon>
    </lineage>
</organism>
<keyword evidence="2" id="KW-0677">Repeat</keyword>
<dbReference type="NCBIfam" id="NF005208">
    <property type="entry name" value="PRK06676.1"/>
    <property type="match status" value="1"/>
</dbReference>
<dbReference type="Proteomes" id="UP000075260">
    <property type="component" value="Unassembled WGS sequence"/>
</dbReference>
<dbReference type="PROSITE" id="PS50126">
    <property type="entry name" value="S1"/>
    <property type="match status" value="6"/>
</dbReference>